<keyword evidence="8" id="KW-1006">Bacterial flagellum protein export</keyword>
<keyword evidence="2" id="KW-0813">Transport</keyword>
<dbReference type="GO" id="GO:0009288">
    <property type="term" value="C:bacterial-type flagellum"/>
    <property type="evidence" value="ECO:0007669"/>
    <property type="project" value="InterPro"/>
</dbReference>
<keyword evidence="3" id="KW-1003">Cell membrane</keyword>
<evidence type="ECO:0000256" key="9">
    <source>
        <dbReference type="SAM" id="Coils"/>
    </source>
</evidence>
<feature type="coiled-coil region" evidence="9">
    <location>
        <begin position="17"/>
        <end position="78"/>
    </location>
</feature>
<gene>
    <name evidence="10" type="ORF">METZ01_LOCUS268064</name>
</gene>
<comment type="subcellular location">
    <subcellularLocation>
        <location evidence="1">Cell membrane</location>
        <topology evidence="1">Peripheral membrane protein</topology>
        <orientation evidence="1">Cytoplasmic side</orientation>
    </subcellularLocation>
</comment>
<evidence type="ECO:0000256" key="3">
    <source>
        <dbReference type="ARBA" id="ARBA00022475"/>
    </source>
</evidence>
<evidence type="ECO:0000256" key="5">
    <source>
        <dbReference type="ARBA" id="ARBA00022795"/>
    </source>
</evidence>
<evidence type="ECO:0000256" key="4">
    <source>
        <dbReference type="ARBA" id="ARBA00022500"/>
    </source>
</evidence>
<proteinExistence type="predicted"/>
<evidence type="ECO:0000313" key="10">
    <source>
        <dbReference type="EMBL" id="SVC15210.1"/>
    </source>
</evidence>
<dbReference type="GO" id="GO:0015031">
    <property type="term" value="P:protein transport"/>
    <property type="evidence" value="ECO:0007669"/>
    <property type="project" value="UniProtKB-KW"/>
</dbReference>
<dbReference type="EMBL" id="UINC01076234">
    <property type="protein sequence ID" value="SVC15210.1"/>
    <property type="molecule type" value="Genomic_DNA"/>
</dbReference>
<keyword evidence="5" id="KW-1005">Bacterial flagellum biogenesis</keyword>
<dbReference type="InterPro" id="IPR053716">
    <property type="entry name" value="Flag_assembly_chemotaxis_eff"/>
</dbReference>
<evidence type="ECO:0008006" key="11">
    <source>
        <dbReference type="Google" id="ProtNLM"/>
    </source>
</evidence>
<evidence type="ECO:0000256" key="8">
    <source>
        <dbReference type="ARBA" id="ARBA00023225"/>
    </source>
</evidence>
<dbReference type="Gene3D" id="1.10.287.1700">
    <property type="match status" value="1"/>
</dbReference>
<keyword evidence="7" id="KW-0472">Membrane</keyword>
<evidence type="ECO:0000256" key="2">
    <source>
        <dbReference type="ARBA" id="ARBA00022448"/>
    </source>
</evidence>
<dbReference type="GO" id="GO:0006935">
    <property type="term" value="P:chemotaxis"/>
    <property type="evidence" value="ECO:0007669"/>
    <property type="project" value="UniProtKB-KW"/>
</dbReference>
<evidence type="ECO:0000256" key="1">
    <source>
        <dbReference type="ARBA" id="ARBA00004413"/>
    </source>
</evidence>
<sequence>MAREEALSAYANAIRQRELNEEKLNDCQSRLDELREAVAACRTKSFTGAEQANFQQAVNLAKERLLRQRNKVNRAKRVEEKARTSYVKADGDEKSLTNLKLRRQEDHFHFEFKKEERELEDVIGARYALKPTT</sequence>
<keyword evidence="9" id="KW-0175">Coiled coil</keyword>
<dbReference type="InterPro" id="IPR012823">
    <property type="entry name" value="Flagell_FliJ"/>
</dbReference>
<protein>
    <recommendedName>
        <fullName evidence="11">Flagellar FliJ protein</fullName>
    </recommendedName>
</protein>
<dbReference type="GO" id="GO:0071973">
    <property type="term" value="P:bacterial-type flagellum-dependent cell motility"/>
    <property type="evidence" value="ECO:0007669"/>
    <property type="project" value="InterPro"/>
</dbReference>
<name>A0A382JSY9_9ZZZZ</name>
<keyword evidence="6" id="KW-0653">Protein transport</keyword>
<dbReference type="Pfam" id="PF02050">
    <property type="entry name" value="FliJ"/>
    <property type="match status" value="1"/>
</dbReference>
<dbReference type="GO" id="GO:0044781">
    <property type="term" value="P:bacterial-type flagellum organization"/>
    <property type="evidence" value="ECO:0007669"/>
    <property type="project" value="UniProtKB-KW"/>
</dbReference>
<evidence type="ECO:0000256" key="6">
    <source>
        <dbReference type="ARBA" id="ARBA00022927"/>
    </source>
</evidence>
<accession>A0A382JSY9</accession>
<dbReference type="GO" id="GO:0005886">
    <property type="term" value="C:plasma membrane"/>
    <property type="evidence" value="ECO:0007669"/>
    <property type="project" value="UniProtKB-SubCell"/>
</dbReference>
<evidence type="ECO:0000256" key="7">
    <source>
        <dbReference type="ARBA" id="ARBA00023136"/>
    </source>
</evidence>
<organism evidence="10">
    <name type="scientific">marine metagenome</name>
    <dbReference type="NCBI Taxonomy" id="408172"/>
    <lineage>
        <taxon>unclassified sequences</taxon>
        <taxon>metagenomes</taxon>
        <taxon>ecological metagenomes</taxon>
    </lineage>
</organism>
<dbReference type="AlphaFoldDB" id="A0A382JSY9"/>
<keyword evidence="4" id="KW-0145">Chemotaxis</keyword>
<reference evidence="10" key="1">
    <citation type="submission" date="2018-05" db="EMBL/GenBank/DDBJ databases">
        <authorList>
            <person name="Lanie J.A."/>
            <person name="Ng W.-L."/>
            <person name="Kazmierczak K.M."/>
            <person name="Andrzejewski T.M."/>
            <person name="Davidsen T.M."/>
            <person name="Wayne K.J."/>
            <person name="Tettelin H."/>
            <person name="Glass J.I."/>
            <person name="Rusch D."/>
            <person name="Podicherti R."/>
            <person name="Tsui H.-C.T."/>
            <person name="Winkler M.E."/>
        </authorList>
    </citation>
    <scope>NUCLEOTIDE SEQUENCE</scope>
</reference>